<dbReference type="SUPFAM" id="SSF75169">
    <property type="entry name" value="DsrEFH-like"/>
    <property type="match status" value="1"/>
</dbReference>
<dbReference type="InterPro" id="IPR003787">
    <property type="entry name" value="Sulphur_relay_DsrE/F-like"/>
</dbReference>
<evidence type="ECO:0000313" key="3">
    <source>
        <dbReference type="EMBL" id="PSK81131.1"/>
    </source>
</evidence>
<dbReference type="EMBL" id="PYGC01000011">
    <property type="protein sequence ID" value="PSK81131.1"/>
    <property type="molecule type" value="Genomic_DNA"/>
</dbReference>
<feature type="signal peptide" evidence="1">
    <location>
        <begin position="1"/>
        <end position="22"/>
    </location>
</feature>
<organism evidence="3 4">
    <name type="scientific">Prolixibacter denitrificans</name>
    <dbReference type="NCBI Taxonomy" id="1541063"/>
    <lineage>
        <taxon>Bacteria</taxon>
        <taxon>Pseudomonadati</taxon>
        <taxon>Bacteroidota</taxon>
        <taxon>Bacteroidia</taxon>
        <taxon>Marinilabiliales</taxon>
        <taxon>Prolixibacteraceae</taxon>
        <taxon>Prolixibacter</taxon>
    </lineage>
</organism>
<dbReference type="Pfam" id="PF02635">
    <property type="entry name" value="DsrE"/>
    <property type="match status" value="1"/>
</dbReference>
<sequence>MKTYIVMIAAIFTLLTAGKSEARVPENSNVKNYIVLTRNIKQLKPIILAAKDLAAEDGSQFGKFKVIICGKTITNVTQMDKMAPYLEMAEKNHVELYACGLSLKKFKIAPQSLPKQIHVTKNGLLYDFQLQKEGYMSIEL</sequence>
<keyword evidence="1" id="KW-0732">Signal</keyword>
<dbReference type="EMBL" id="BLAU01000001">
    <property type="protein sequence ID" value="GET22248.1"/>
    <property type="molecule type" value="Genomic_DNA"/>
</dbReference>
<evidence type="ECO:0000256" key="1">
    <source>
        <dbReference type="SAM" id="SignalP"/>
    </source>
</evidence>
<name>A0A2P8C852_9BACT</name>
<dbReference type="InterPro" id="IPR027396">
    <property type="entry name" value="DsrEFH-like"/>
</dbReference>
<keyword evidence="5" id="KW-1185">Reference proteome</keyword>
<proteinExistence type="predicted"/>
<dbReference type="AlphaFoldDB" id="A0A2P8C852"/>
<gene>
    <name evidence="3" type="ORF">CLV93_111108</name>
    <name evidence="2" type="ORF">JCM18694_24940</name>
</gene>
<reference evidence="2 5" key="2">
    <citation type="submission" date="2019-10" db="EMBL/GenBank/DDBJ databases">
        <title>Prolixibacter strains distinguished by the presence of nitrate reductase genes were adept at nitrate-dependent anaerobic corrosion of metallic iron and carbon steel.</title>
        <authorList>
            <person name="Iino T."/>
            <person name="Shono N."/>
            <person name="Ito K."/>
            <person name="Nakamura R."/>
            <person name="Sueoka K."/>
            <person name="Harayama S."/>
            <person name="Ohkuma M."/>
        </authorList>
    </citation>
    <scope>NUCLEOTIDE SEQUENCE [LARGE SCALE GENOMIC DNA]</scope>
    <source>
        <strain evidence="2 5">MIC1-1</strain>
    </source>
</reference>
<accession>A0A2P8C852</accession>
<feature type="chain" id="PRO_5015146846" evidence="1">
    <location>
        <begin position="23"/>
        <end position="140"/>
    </location>
</feature>
<dbReference type="Gene3D" id="3.40.1260.10">
    <property type="entry name" value="DsrEFH-like"/>
    <property type="match status" value="1"/>
</dbReference>
<comment type="caution">
    <text evidence="3">The sequence shown here is derived from an EMBL/GenBank/DDBJ whole genome shotgun (WGS) entry which is preliminary data.</text>
</comment>
<evidence type="ECO:0000313" key="5">
    <source>
        <dbReference type="Proteomes" id="UP000396862"/>
    </source>
</evidence>
<reference evidence="3 4" key="1">
    <citation type="submission" date="2018-03" db="EMBL/GenBank/DDBJ databases">
        <title>Genomic Encyclopedia of Archaeal and Bacterial Type Strains, Phase II (KMG-II): from individual species to whole genera.</title>
        <authorList>
            <person name="Goeker M."/>
        </authorList>
    </citation>
    <scope>NUCLEOTIDE SEQUENCE [LARGE SCALE GENOMIC DNA]</scope>
    <source>
        <strain evidence="3 4">DSM 27267</strain>
    </source>
</reference>
<protein>
    <submittedName>
        <fullName evidence="3">DsrE/DsrF/DsrH-like protein</fullName>
    </submittedName>
</protein>
<dbReference type="OrthoDB" id="1445762at2"/>
<evidence type="ECO:0000313" key="2">
    <source>
        <dbReference type="EMBL" id="GET22248.1"/>
    </source>
</evidence>
<dbReference type="Proteomes" id="UP000396862">
    <property type="component" value="Unassembled WGS sequence"/>
</dbReference>
<evidence type="ECO:0000313" key="4">
    <source>
        <dbReference type="Proteomes" id="UP000240621"/>
    </source>
</evidence>
<dbReference type="Proteomes" id="UP000240621">
    <property type="component" value="Unassembled WGS sequence"/>
</dbReference>
<dbReference type="RefSeq" id="WP_106543445.1">
    <property type="nucleotide sequence ID" value="NZ_BLAU01000001.1"/>
</dbReference>